<feature type="compositionally biased region" description="Low complexity" evidence="1">
    <location>
        <begin position="165"/>
        <end position="182"/>
    </location>
</feature>
<dbReference type="AlphaFoldDB" id="A0AAN8X3S4"/>
<feature type="region of interest" description="Disordered" evidence="1">
    <location>
        <begin position="104"/>
        <end position="187"/>
    </location>
</feature>
<comment type="caution">
    <text evidence="2">The sequence shown here is derived from an EMBL/GenBank/DDBJ whole genome shotgun (WGS) entry which is preliminary data.</text>
</comment>
<evidence type="ECO:0000313" key="2">
    <source>
        <dbReference type="EMBL" id="KAK7077415.1"/>
    </source>
</evidence>
<proteinExistence type="predicted"/>
<feature type="compositionally biased region" description="Low complexity" evidence="1">
    <location>
        <begin position="23"/>
        <end position="49"/>
    </location>
</feature>
<evidence type="ECO:0000256" key="1">
    <source>
        <dbReference type="SAM" id="MobiDB-lite"/>
    </source>
</evidence>
<feature type="compositionally biased region" description="Polar residues" evidence="1">
    <location>
        <begin position="135"/>
        <end position="164"/>
    </location>
</feature>
<gene>
    <name evidence="2" type="ORF">SK128_019639</name>
</gene>
<organism evidence="2 3">
    <name type="scientific">Halocaridina rubra</name>
    <name type="common">Hawaiian red shrimp</name>
    <dbReference type="NCBI Taxonomy" id="373956"/>
    <lineage>
        <taxon>Eukaryota</taxon>
        <taxon>Metazoa</taxon>
        <taxon>Ecdysozoa</taxon>
        <taxon>Arthropoda</taxon>
        <taxon>Crustacea</taxon>
        <taxon>Multicrustacea</taxon>
        <taxon>Malacostraca</taxon>
        <taxon>Eumalacostraca</taxon>
        <taxon>Eucarida</taxon>
        <taxon>Decapoda</taxon>
        <taxon>Pleocyemata</taxon>
        <taxon>Caridea</taxon>
        <taxon>Atyoidea</taxon>
        <taxon>Atyidae</taxon>
        <taxon>Halocaridina</taxon>
    </lineage>
</organism>
<feature type="compositionally biased region" description="Low complexity" evidence="1">
    <location>
        <begin position="111"/>
        <end position="134"/>
    </location>
</feature>
<reference evidence="2 3" key="1">
    <citation type="submission" date="2023-11" db="EMBL/GenBank/DDBJ databases">
        <title>Halocaridina rubra genome assembly.</title>
        <authorList>
            <person name="Smith C."/>
        </authorList>
    </citation>
    <scope>NUCLEOTIDE SEQUENCE [LARGE SCALE GENOMIC DNA]</scope>
    <source>
        <strain evidence="2">EP-1</strain>
        <tissue evidence="2">Whole</tissue>
    </source>
</reference>
<evidence type="ECO:0000313" key="3">
    <source>
        <dbReference type="Proteomes" id="UP001381693"/>
    </source>
</evidence>
<dbReference type="EMBL" id="JAXCGZ010008911">
    <property type="protein sequence ID" value="KAK7077415.1"/>
    <property type="molecule type" value="Genomic_DNA"/>
</dbReference>
<sequence>MTGKPAQLYLNCDHGQLGRVGANNASNNNSTSNINSSNNNGQHGNNSPSHFHNQQFTFPNNHQGGAPQFAHLMCPKTSPGSPHHVPPDTTYSYLTYQQQTSLEDQGIDVQSPGRSSPGSGSGSSTTGSTASSGGCRNSTTSLDSGRASTSTHTHQHRLSGQSYDSGSILRHSYHSSSSSLGSMEHDGTPHVNVPELLNNGVRVSCVQYFFSNLLPCSVEGSHHRAKMGGTGLHHPLPIFSLVVL</sequence>
<name>A0AAN8X3S4_HALRR</name>
<feature type="region of interest" description="Disordered" evidence="1">
    <location>
        <begin position="20"/>
        <end position="90"/>
    </location>
</feature>
<accession>A0AAN8X3S4</accession>
<dbReference type="Proteomes" id="UP001381693">
    <property type="component" value="Unassembled WGS sequence"/>
</dbReference>
<keyword evidence="3" id="KW-1185">Reference proteome</keyword>
<feature type="compositionally biased region" description="Polar residues" evidence="1">
    <location>
        <begin position="50"/>
        <end position="63"/>
    </location>
</feature>
<protein>
    <submittedName>
        <fullName evidence="2">Uncharacterized protein</fullName>
    </submittedName>
</protein>